<sequence length="277" mass="31975">MEQQLKLMKYSPKNLENEVNVGKGSPLKDFFKMLASTLVILSITFIIFELSINVLVKNIPDSFEEKLHNFVFKKFYASYQQNEKEKNVQIILNKLLEHSVLKTKEFQIKIIEDDSENALAHMGGRIVIHEKLLKETKTENSLALVLSHELGHYKYRHHLQGLGKAVIILSISLAANGSGDFFNDYISKALKFNILRSNRDAEREADSFSIDLLHRSYGHFNGAFSFFERISKLSSESKVFGKYFQTHPLPKERIVFLTELSLKKKDQKPGKIIPYEY</sequence>
<evidence type="ECO:0000256" key="5">
    <source>
        <dbReference type="ARBA" id="ARBA00023049"/>
    </source>
</evidence>
<evidence type="ECO:0000256" key="7">
    <source>
        <dbReference type="SAM" id="Phobius"/>
    </source>
</evidence>
<evidence type="ECO:0000313" key="10">
    <source>
        <dbReference type="Proteomes" id="UP000196531"/>
    </source>
</evidence>
<dbReference type="CDD" id="cd07324">
    <property type="entry name" value="M48C_Oma1-like"/>
    <property type="match status" value="1"/>
</dbReference>
<dbReference type="EMBL" id="MAAO01000002">
    <property type="protein sequence ID" value="OUR99875.1"/>
    <property type="molecule type" value="Genomic_DNA"/>
</dbReference>
<keyword evidence="7" id="KW-1133">Transmembrane helix</keyword>
<keyword evidence="2" id="KW-0479">Metal-binding</keyword>
<name>A0A1Y5FI52_9BACT</name>
<dbReference type="GO" id="GO:0051603">
    <property type="term" value="P:proteolysis involved in protein catabolic process"/>
    <property type="evidence" value="ECO:0007669"/>
    <property type="project" value="TreeGrafter"/>
</dbReference>
<evidence type="ECO:0000256" key="6">
    <source>
        <dbReference type="RuleBase" id="RU003983"/>
    </source>
</evidence>
<comment type="caution">
    <text evidence="9">The sequence shown here is derived from an EMBL/GenBank/DDBJ whole genome shotgun (WGS) entry which is preliminary data.</text>
</comment>
<keyword evidence="7" id="KW-0472">Membrane</keyword>
<protein>
    <recommendedName>
        <fullName evidence="8">Peptidase M48 domain-containing protein</fullName>
    </recommendedName>
</protein>
<dbReference type="PANTHER" id="PTHR22726">
    <property type="entry name" value="METALLOENDOPEPTIDASE OMA1"/>
    <property type="match status" value="1"/>
</dbReference>
<dbReference type="GO" id="GO:0046872">
    <property type="term" value="F:metal ion binding"/>
    <property type="evidence" value="ECO:0007669"/>
    <property type="project" value="UniProtKB-KW"/>
</dbReference>
<keyword evidence="1 6" id="KW-0645">Protease</keyword>
<dbReference type="GO" id="GO:0004222">
    <property type="term" value="F:metalloendopeptidase activity"/>
    <property type="evidence" value="ECO:0007669"/>
    <property type="project" value="InterPro"/>
</dbReference>
<keyword evidence="7" id="KW-0812">Transmembrane</keyword>
<proteinExistence type="inferred from homology"/>
<keyword evidence="4 6" id="KW-0862">Zinc</keyword>
<evidence type="ECO:0000256" key="3">
    <source>
        <dbReference type="ARBA" id="ARBA00022801"/>
    </source>
</evidence>
<evidence type="ECO:0000256" key="4">
    <source>
        <dbReference type="ARBA" id="ARBA00022833"/>
    </source>
</evidence>
<gene>
    <name evidence="9" type="ORF">A9Q84_02270</name>
</gene>
<dbReference type="Pfam" id="PF01435">
    <property type="entry name" value="Peptidase_M48"/>
    <property type="match status" value="1"/>
</dbReference>
<accession>A0A1Y5FI52</accession>
<evidence type="ECO:0000259" key="8">
    <source>
        <dbReference type="Pfam" id="PF01435"/>
    </source>
</evidence>
<dbReference type="InterPro" id="IPR001915">
    <property type="entry name" value="Peptidase_M48"/>
</dbReference>
<evidence type="ECO:0000313" key="9">
    <source>
        <dbReference type="EMBL" id="OUR99875.1"/>
    </source>
</evidence>
<keyword evidence="3 6" id="KW-0378">Hydrolase</keyword>
<comment type="similarity">
    <text evidence="6">Belongs to the peptidase M48 family.</text>
</comment>
<dbReference type="AlphaFoldDB" id="A0A1Y5FI52"/>
<feature type="transmembrane region" description="Helical" evidence="7">
    <location>
        <begin position="33"/>
        <end position="56"/>
    </location>
</feature>
<comment type="cofactor">
    <cofactor evidence="6">
        <name>Zn(2+)</name>
        <dbReference type="ChEBI" id="CHEBI:29105"/>
    </cofactor>
    <text evidence="6">Binds 1 zinc ion per subunit.</text>
</comment>
<dbReference type="InterPro" id="IPR051156">
    <property type="entry name" value="Mito/Outer_Membr_Metalloprot"/>
</dbReference>
<dbReference type="Gene3D" id="3.30.2010.10">
    <property type="entry name" value="Metalloproteases ('zincins'), catalytic domain"/>
    <property type="match status" value="1"/>
</dbReference>
<dbReference type="Proteomes" id="UP000196531">
    <property type="component" value="Unassembled WGS sequence"/>
</dbReference>
<keyword evidence="5 6" id="KW-0482">Metalloprotease</keyword>
<evidence type="ECO:0000256" key="2">
    <source>
        <dbReference type="ARBA" id="ARBA00022723"/>
    </source>
</evidence>
<organism evidence="9 10">
    <name type="scientific">Halobacteriovorax marinus</name>
    <dbReference type="NCBI Taxonomy" id="97084"/>
    <lineage>
        <taxon>Bacteria</taxon>
        <taxon>Pseudomonadati</taxon>
        <taxon>Bdellovibrionota</taxon>
        <taxon>Bacteriovoracia</taxon>
        <taxon>Bacteriovoracales</taxon>
        <taxon>Halobacteriovoraceae</taxon>
        <taxon>Halobacteriovorax</taxon>
    </lineage>
</organism>
<evidence type="ECO:0000256" key="1">
    <source>
        <dbReference type="ARBA" id="ARBA00022670"/>
    </source>
</evidence>
<reference evidence="10" key="1">
    <citation type="journal article" date="2017" name="Proc. Natl. Acad. Sci. U.S.A.">
        <title>Simulation of Deepwater Horizon oil plume reveals substrate specialization within a complex community of hydrocarbon-degraders.</title>
        <authorList>
            <person name="Hu P."/>
            <person name="Dubinsky E.A."/>
            <person name="Probst A.J."/>
            <person name="Wang J."/>
            <person name="Sieber C.M.K."/>
            <person name="Tom L.M."/>
            <person name="Gardinali P."/>
            <person name="Banfield J.F."/>
            <person name="Atlas R.M."/>
            <person name="Andersen G.L."/>
        </authorList>
    </citation>
    <scope>NUCLEOTIDE SEQUENCE [LARGE SCALE GENOMIC DNA]</scope>
</reference>
<feature type="domain" description="Peptidase M48" evidence="8">
    <location>
        <begin position="84"/>
        <end position="259"/>
    </location>
</feature>
<dbReference type="PANTHER" id="PTHR22726:SF1">
    <property type="entry name" value="METALLOENDOPEPTIDASE OMA1, MITOCHONDRIAL"/>
    <property type="match status" value="1"/>
</dbReference>
<dbReference type="GO" id="GO:0016020">
    <property type="term" value="C:membrane"/>
    <property type="evidence" value="ECO:0007669"/>
    <property type="project" value="TreeGrafter"/>
</dbReference>